<organism evidence="2 3">
    <name type="scientific">Candidatus Kaiserbacteria bacterium RIFCSPHIGHO2_12_FULL_53_13</name>
    <dbReference type="NCBI Taxonomy" id="1798502"/>
    <lineage>
        <taxon>Bacteria</taxon>
        <taxon>Candidatus Kaiseribacteriota</taxon>
    </lineage>
</organism>
<dbReference type="PANTHER" id="PTHR40396">
    <property type="entry name" value="ATPASE-LIKE PROTEIN"/>
    <property type="match status" value="1"/>
</dbReference>
<dbReference type="InterPro" id="IPR014555">
    <property type="entry name" value="RecF-like"/>
</dbReference>
<reference evidence="2 3" key="1">
    <citation type="journal article" date="2016" name="Nat. Commun.">
        <title>Thousands of microbial genomes shed light on interconnected biogeochemical processes in an aquifer system.</title>
        <authorList>
            <person name="Anantharaman K."/>
            <person name="Brown C.T."/>
            <person name="Hug L.A."/>
            <person name="Sharon I."/>
            <person name="Castelle C.J."/>
            <person name="Probst A.J."/>
            <person name="Thomas B.C."/>
            <person name="Singh A."/>
            <person name="Wilkins M.J."/>
            <person name="Karaoz U."/>
            <person name="Brodie E.L."/>
            <person name="Williams K.H."/>
            <person name="Hubbard S.S."/>
            <person name="Banfield J.F."/>
        </authorList>
    </citation>
    <scope>NUCLEOTIDE SEQUENCE [LARGE SCALE GENOMIC DNA]</scope>
</reference>
<feature type="domain" description="ATPase AAA-type core" evidence="1">
    <location>
        <begin position="26"/>
        <end position="345"/>
    </location>
</feature>
<dbReference type="EMBL" id="MFLP01000006">
    <property type="protein sequence ID" value="OGG71260.1"/>
    <property type="molecule type" value="Genomic_DNA"/>
</dbReference>
<sequence length="397" mass="43994">MIRKIRIENFRSIADSGDVYLPKFGAIIGKNASGKSNFLSAIAFLKELVTGVDIGTAINGITPMTSEFFYVTGSPNRPAASTLISTFKFTIETDSGRHFEFTYQVGLNSTKQPPFFINSETLIEIVNGSEKSIYTREGENVFGEGTSSPTKILLNRLALASHPDESSQQVANAIRSYTIINEQPKLRGDAILVSENRIDTNTVEGLAVSLQKKDRELFNAAMACIKKIIPLFEGAQIQAIESSTASDSVDINSEEKKNPKLFFVLWSYKGFVPHSSASLSNGDRRTIFLMLSLFNSRSKSFFIAEEIENGMHYQRLAKIVDQLRTYGNVKEIQVLFTTHSNEILAALMLDEVLYCRKEPEKGSLLTAIKETAQYEIIKEELRGGSTAADVVNSGMFE</sequence>
<dbReference type="AlphaFoldDB" id="A0A1F6ECF6"/>
<comment type="caution">
    <text evidence="2">The sequence shown here is derived from an EMBL/GenBank/DDBJ whole genome shotgun (WGS) entry which is preliminary data.</text>
</comment>
<protein>
    <recommendedName>
        <fullName evidence="1">ATPase AAA-type core domain-containing protein</fullName>
    </recommendedName>
</protein>
<name>A0A1F6ECF6_9BACT</name>
<dbReference type="InterPro" id="IPR003959">
    <property type="entry name" value="ATPase_AAA_core"/>
</dbReference>
<evidence type="ECO:0000313" key="2">
    <source>
        <dbReference type="EMBL" id="OGG71260.1"/>
    </source>
</evidence>
<dbReference type="Pfam" id="PF13304">
    <property type="entry name" value="AAA_21"/>
    <property type="match status" value="1"/>
</dbReference>
<proteinExistence type="predicted"/>
<dbReference type="Proteomes" id="UP000176689">
    <property type="component" value="Unassembled WGS sequence"/>
</dbReference>
<dbReference type="SUPFAM" id="SSF52540">
    <property type="entry name" value="P-loop containing nucleoside triphosphate hydrolases"/>
    <property type="match status" value="1"/>
</dbReference>
<dbReference type="Gene3D" id="3.40.50.300">
    <property type="entry name" value="P-loop containing nucleotide triphosphate hydrolases"/>
    <property type="match status" value="1"/>
</dbReference>
<dbReference type="PIRSF" id="PIRSF029347">
    <property type="entry name" value="RecF"/>
    <property type="match status" value="1"/>
</dbReference>
<evidence type="ECO:0000313" key="3">
    <source>
        <dbReference type="Proteomes" id="UP000176689"/>
    </source>
</evidence>
<dbReference type="InterPro" id="IPR027417">
    <property type="entry name" value="P-loop_NTPase"/>
</dbReference>
<dbReference type="GO" id="GO:0016887">
    <property type="term" value="F:ATP hydrolysis activity"/>
    <property type="evidence" value="ECO:0007669"/>
    <property type="project" value="InterPro"/>
</dbReference>
<evidence type="ECO:0000259" key="1">
    <source>
        <dbReference type="Pfam" id="PF13304"/>
    </source>
</evidence>
<dbReference type="GO" id="GO:0005524">
    <property type="term" value="F:ATP binding"/>
    <property type="evidence" value="ECO:0007669"/>
    <property type="project" value="InterPro"/>
</dbReference>
<accession>A0A1F6ECF6</accession>
<gene>
    <name evidence="2" type="ORF">A3F27_00135</name>
</gene>
<dbReference type="PANTHER" id="PTHR40396:SF1">
    <property type="entry name" value="ATPASE AAA-TYPE CORE DOMAIN-CONTAINING PROTEIN"/>
    <property type="match status" value="1"/>
</dbReference>